<keyword evidence="2" id="KW-0732">Signal</keyword>
<evidence type="ECO:0000313" key="5">
    <source>
        <dbReference type="Proteomes" id="UP001203945"/>
    </source>
</evidence>
<evidence type="ECO:0000313" key="4">
    <source>
        <dbReference type="EMBL" id="MCQ0969106.1"/>
    </source>
</evidence>
<evidence type="ECO:0000256" key="1">
    <source>
        <dbReference type="SAM" id="MobiDB-lite"/>
    </source>
</evidence>
<keyword evidence="4" id="KW-0614">Plasmid</keyword>
<name>A0ABT1MQ89_9RHOB</name>
<dbReference type="EMBL" id="JAKZEU010000001">
    <property type="protein sequence ID" value="MCQ0969106.1"/>
    <property type="molecule type" value="Genomic_DNA"/>
</dbReference>
<dbReference type="Proteomes" id="UP001203945">
    <property type="component" value="Unassembled WGS sequence"/>
</dbReference>
<proteinExistence type="predicted"/>
<gene>
    <name evidence="4" type="ORF">MLD63_01485</name>
</gene>
<accession>A0ABT1MQ89</accession>
<feature type="compositionally biased region" description="Acidic residues" evidence="1">
    <location>
        <begin position="88"/>
        <end position="99"/>
    </location>
</feature>
<sequence>MRARAPAFVVWIVVGALGLTAAVAQEPPADRPPTVEEPLPDRPEAAPDTVSAPAPEAAPASRVDDARPPVRPEESEAAPPPAAPETPETPEEPVADDDSPAVPPLPAQPSPLSLGSQLTLPTEAPLALAQGGSVPATPSIPATLRESDADYAACLRKIDRLGVGYTEIEPITDPEDRDCGIARPLQVETLRGGITLEGGAPMRCETALALAEWTRDFVLPAARRLPDSPRLTGLQLGSTYDCRGRVGTGAEAPKLSEHALGNAIDIMAFAFEQGEPLVVTPRAESGDMAEAFQRAVRGSACLFFTTVLGPGSNEAHDDHLHLDIAARNGGWRLCE</sequence>
<comment type="caution">
    <text evidence="4">The sequence shown here is derived from an EMBL/GenBank/DDBJ whole genome shotgun (WGS) entry which is preliminary data.</text>
</comment>
<feature type="signal peptide" evidence="2">
    <location>
        <begin position="1"/>
        <end position="24"/>
    </location>
</feature>
<reference evidence="4 5" key="1">
    <citation type="submission" date="2022-03" db="EMBL/GenBank/DDBJ databases">
        <authorList>
            <person name="He Y."/>
        </authorList>
    </citation>
    <scope>NUCLEOTIDE SEQUENCE [LARGE SCALE GENOMIC DNA]</scope>
    <source>
        <strain evidence="4 5">TK19116</strain>
        <plasmid evidence="4">unnamed1</plasmid>
    </source>
</reference>
<dbReference type="InterPro" id="IPR009683">
    <property type="entry name" value="Extensin-like_C"/>
</dbReference>
<protein>
    <submittedName>
        <fullName evidence="4">Extensin family protein</fullName>
    </submittedName>
</protein>
<feature type="chain" id="PRO_5045366741" evidence="2">
    <location>
        <begin position="25"/>
        <end position="335"/>
    </location>
</feature>
<geneLocation type="plasmid" evidence="4">
    <name>unnamed1</name>
</geneLocation>
<dbReference type="Pfam" id="PF06904">
    <property type="entry name" value="Extensin-like_C"/>
    <property type="match status" value="1"/>
</dbReference>
<keyword evidence="5" id="KW-1185">Reference proteome</keyword>
<feature type="region of interest" description="Disordered" evidence="1">
    <location>
        <begin position="24"/>
        <end position="117"/>
    </location>
</feature>
<organism evidence="4 5">
    <name type="scientific">Paracoccus albicereus</name>
    <dbReference type="NCBI Taxonomy" id="2922394"/>
    <lineage>
        <taxon>Bacteria</taxon>
        <taxon>Pseudomonadati</taxon>
        <taxon>Pseudomonadota</taxon>
        <taxon>Alphaproteobacteria</taxon>
        <taxon>Rhodobacterales</taxon>
        <taxon>Paracoccaceae</taxon>
        <taxon>Paracoccus</taxon>
    </lineage>
</organism>
<evidence type="ECO:0000256" key="2">
    <source>
        <dbReference type="SAM" id="SignalP"/>
    </source>
</evidence>
<feature type="domain" description="Extensin-like C-terminal" evidence="3">
    <location>
        <begin position="153"/>
        <end position="334"/>
    </location>
</feature>
<evidence type="ECO:0000259" key="3">
    <source>
        <dbReference type="Pfam" id="PF06904"/>
    </source>
</evidence>
<dbReference type="RefSeq" id="WP_255328067.1">
    <property type="nucleotide sequence ID" value="NZ_JAKZEU010000001.1"/>
</dbReference>
<feature type="compositionally biased region" description="Basic and acidic residues" evidence="1">
    <location>
        <begin position="62"/>
        <end position="74"/>
    </location>
</feature>